<reference evidence="2" key="2">
    <citation type="submission" date="2020-10" db="EMBL/GenBank/DDBJ databases">
        <authorList>
            <person name="Cooper E.A."/>
            <person name="Brenton Z.W."/>
            <person name="Flinn B.S."/>
            <person name="Jenkins J."/>
            <person name="Shu S."/>
            <person name="Flowers D."/>
            <person name="Luo F."/>
            <person name="Wang Y."/>
            <person name="Xia P."/>
            <person name="Barry K."/>
            <person name="Daum C."/>
            <person name="Lipzen A."/>
            <person name="Yoshinaga Y."/>
            <person name="Schmutz J."/>
            <person name="Saski C."/>
            <person name="Vermerris W."/>
            <person name="Kresovich S."/>
        </authorList>
    </citation>
    <scope>NUCLEOTIDE SEQUENCE</scope>
</reference>
<keyword evidence="1" id="KW-0732">Signal</keyword>
<evidence type="ECO:0000313" key="3">
    <source>
        <dbReference type="Proteomes" id="UP000807115"/>
    </source>
</evidence>
<name>A0A921RXQ7_SORBI</name>
<dbReference type="Proteomes" id="UP000807115">
    <property type="component" value="Chromosome 1"/>
</dbReference>
<evidence type="ECO:0000313" key="2">
    <source>
        <dbReference type="EMBL" id="KAG0548438.1"/>
    </source>
</evidence>
<proteinExistence type="predicted"/>
<reference evidence="2" key="1">
    <citation type="journal article" date="2019" name="BMC Genomics">
        <title>A new reference genome for Sorghum bicolor reveals high levels of sequence similarity between sweet and grain genotypes: implications for the genetics of sugar metabolism.</title>
        <authorList>
            <person name="Cooper E.A."/>
            <person name="Brenton Z.W."/>
            <person name="Flinn B.S."/>
            <person name="Jenkins J."/>
            <person name="Shu S."/>
            <person name="Flowers D."/>
            <person name="Luo F."/>
            <person name="Wang Y."/>
            <person name="Xia P."/>
            <person name="Barry K."/>
            <person name="Daum C."/>
            <person name="Lipzen A."/>
            <person name="Yoshinaga Y."/>
            <person name="Schmutz J."/>
            <person name="Saski C."/>
            <person name="Vermerris W."/>
            <person name="Kresovich S."/>
        </authorList>
    </citation>
    <scope>NUCLEOTIDE SEQUENCE</scope>
</reference>
<dbReference type="AlphaFoldDB" id="A0A921RXQ7"/>
<feature type="signal peptide" evidence="1">
    <location>
        <begin position="1"/>
        <end position="19"/>
    </location>
</feature>
<sequence>MHAAAAAAVLCCNAAAAAAMPAAAAGVVSSPKSFAPARPDRTPTIASVQSNSLLLSHRSRLARPCLQESTSIQATPHPAMLLLLLLHKSNSSFPSPSVALSPSQFLTLIAPQLQAAWTKL</sequence>
<comment type="caution">
    <text evidence="2">The sequence shown here is derived from an EMBL/GenBank/DDBJ whole genome shotgun (WGS) entry which is preliminary data.</text>
</comment>
<evidence type="ECO:0000256" key="1">
    <source>
        <dbReference type="SAM" id="SignalP"/>
    </source>
</evidence>
<gene>
    <name evidence="2" type="ORF">BDA96_01G167300</name>
</gene>
<evidence type="ECO:0008006" key="4">
    <source>
        <dbReference type="Google" id="ProtNLM"/>
    </source>
</evidence>
<protein>
    <recommendedName>
        <fullName evidence="4">Secreted protein</fullName>
    </recommendedName>
</protein>
<organism evidence="2 3">
    <name type="scientific">Sorghum bicolor</name>
    <name type="common">Sorghum</name>
    <name type="synonym">Sorghum vulgare</name>
    <dbReference type="NCBI Taxonomy" id="4558"/>
    <lineage>
        <taxon>Eukaryota</taxon>
        <taxon>Viridiplantae</taxon>
        <taxon>Streptophyta</taxon>
        <taxon>Embryophyta</taxon>
        <taxon>Tracheophyta</taxon>
        <taxon>Spermatophyta</taxon>
        <taxon>Magnoliopsida</taxon>
        <taxon>Liliopsida</taxon>
        <taxon>Poales</taxon>
        <taxon>Poaceae</taxon>
        <taxon>PACMAD clade</taxon>
        <taxon>Panicoideae</taxon>
        <taxon>Andropogonodae</taxon>
        <taxon>Andropogoneae</taxon>
        <taxon>Sorghinae</taxon>
        <taxon>Sorghum</taxon>
    </lineage>
</organism>
<feature type="chain" id="PRO_5037954569" description="Secreted protein" evidence="1">
    <location>
        <begin position="20"/>
        <end position="120"/>
    </location>
</feature>
<accession>A0A921RXQ7</accession>
<dbReference type="EMBL" id="CM027680">
    <property type="protein sequence ID" value="KAG0548438.1"/>
    <property type="molecule type" value="Genomic_DNA"/>
</dbReference>